<protein>
    <submittedName>
        <fullName evidence="2">(salmon louse) hypothetical protein</fullName>
    </submittedName>
</protein>
<name>A0A7R8CRV2_LEPSM</name>
<dbReference type="InterPro" id="IPR012337">
    <property type="entry name" value="RNaseH-like_sf"/>
</dbReference>
<accession>A0A7R8CRV2</accession>
<dbReference type="Pfam" id="PF05699">
    <property type="entry name" value="Dimer_Tnp_hAT"/>
    <property type="match status" value="1"/>
</dbReference>
<evidence type="ECO:0000259" key="1">
    <source>
        <dbReference type="Pfam" id="PF05699"/>
    </source>
</evidence>
<dbReference type="EMBL" id="HG994582">
    <property type="protein sequence ID" value="CAF2906231.1"/>
    <property type="molecule type" value="Genomic_DNA"/>
</dbReference>
<evidence type="ECO:0000313" key="3">
    <source>
        <dbReference type="Proteomes" id="UP000675881"/>
    </source>
</evidence>
<dbReference type="GO" id="GO:0046983">
    <property type="term" value="F:protein dimerization activity"/>
    <property type="evidence" value="ECO:0007669"/>
    <property type="project" value="InterPro"/>
</dbReference>
<reference evidence="2" key="1">
    <citation type="submission" date="2021-02" db="EMBL/GenBank/DDBJ databases">
        <authorList>
            <person name="Bekaert M."/>
        </authorList>
    </citation>
    <scope>NUCLEOTIDE SEQUENCE</scope>
    <source>
        <strain evidence="2">IoA-00</strain>
    </source>
</reference>
<dbReference type="AlphaFoldDB" id="A0A7R8CRV2"/>
<dbReference type="PANTHER" id="PTHR47611:SF3">
    <property type="entry name" value="HAT C-TERMINAL DIMERISATION DOMAIN-CONTAINING PROTEIN"/>
    <property type="match status" value="1"/>
</dbReference>
<dbReference type="InterPro" id="IPR008906">
    <property type="entry name" value="HATC_C_dom"/>
</dbReference>
<feature type="domain" description="HAT C-terminal dimerisation" evidence="1">
    <location>
        <begin position="131"/>
        <end position="212"/>
    </location>
</feature>
<organism evidence="2 3">
    <name type="scientific">Lepeophtheirus salmonis</name>
    <name type="common">Salmon louse</name>
    <name type="synonym">Caligus salmonis</name>
    <dbReference type="NCBI Taxonomy" id="72036"/>
    <lineage>
        <taxon>Eukaryota</taxon>
        <taxon>Metazoa</taxon>
        <taxon>Ecdysozoa</taxon>
        <taxon>Arthropoda</taxon>
        <taxon>Crustacea</taxon>
        <taxon>Multicrustacea</taxon>
        <taxon>Hexanauplia</taxon>
        <taxon>Copepoda</taxon>
        <taxon>Siphonostomatoida</taxon>
        <taxon>Caligidae</taxon>
        <taxon>Lepeophtheirus</taxon>
    </lineage>
</organism>
<proteinExistence type="predicted"/>
<keyword evidence="3" id="KW-1185">Reference proteome</keyword>
<dbReference type="PANTHER" id="PTHR47611">
    <property type="entry name" value="HAT DIMERISATION DOMAIN, C-TERMINAL"/>
    <property type="match status" value="1"/>
</dbReference>
<evidence type="ECO:0000313" key="2">
    <source>
        <dbReference type="EMBL" id="CAF2906231.1"/>
    </source>
</evidence>
<sequence length="219" mass="25359">MLATKDISHVCQQRNRFIASNLVEILGPLETVTLEFSRSDSSTSCILSCTVVLHVYWKFPLVPERLTKVKPSWKRLWRPVHQILPLKLHRRSDSKRLRTEDRGPSFLDSLCNTVLLPSTGEAVEPEGIIEELQRYLREPVIDRKSGNPYDWCKHNTNRFTRLSALARQYLSCPPSSVASERVFSTIGNIYKDRRSSLKGDNAEKLCFLYYNLPLLDWCY</sequence>
<gene>
    <name evidence="2" type="ORF">LSAA_8137</name>
</gene>
<dbReference type="Proteomes" id="UP000675881">
    <property type="component" value="Chromosome 3"/>
</dbReference>
<dbReference type="SUPFAM" id="SSF53098">
    <property type="entry name" value="Ribonuclease H-like"/>
    <property type="match status" value="1"/>
</dbReference>